<protein>
    <recommendedName>
        <fullName evidence="3">Transposase</fullName>
    </recommendedName>
</protein>
<dbReference type="Proteomes" id="UP001469553">
    <property type="component" value="Unassembled WGS sequence"/>
</dbReference>
<evidence type="ECO:0000313" key="2">
    <source>
        <dbReference type="Proteomes" id="UP001469553"/>
    </source>
</evidence>
<accession>A0ABV0YYD9</accession>
<evidence type="ECO:0000313" key="1">
    <source>
        <dbReference type="EMBL" id="MEQ2298947.1"/>
    </source>
</evidence>
<organism evidence="1 2">
    <name type="scientific">Ameca splendens</name>
    <dbReference type="NCBI Taxonomy" id="208324"/>
    <lineage>
        <taxon>Eukaryota</taxon>
        <taxon>Metazoa</taxon>
        <taxon>Chordata</taxon>
        <taxon>Craniata</taxon>
        <taxon>Vertebrata</taxon>
        <taxon>Euteleostomi</taxon>
        <taxon>Actinopterygii</taxon>
        <taxon>Neopterygii</taxon>
        <taxon>Teleostei</taxon>
        <taxon>Neoteleostei</taxon>
        <taxon>Acanthomorphata</taxon>
        <taxon>Ovalentaria</taxon>
        <taxon>Atherinomorphae</taxon>
        <taxon>Cyprinodontiformes</taxon>
        <taxon>Goodeidae</taxon>
        <taxon>Ameca</taxon>
    </lineage>
</organism>
<name>A0ABV0YYD9_9TELE</name>
<gene>
    <name evidence="1" type="ORF">AMECASPLE_010392</name>
</gene>
<dbReference type="EMBL" id="JAHRIP010047626">
    <property type="protein sequence ID" value="MEQ2298947.1"/>
    <property type="molecule type" value="Genomic_DNA"/>
</dbReference>
<sequence>MPQMTKVFRECAMGMLSIRAAACELNVNFSIISISKDVSENLAAHPPGLTAADHMTTPAQDLHIQHLHLQDHPSPATWTAAATIGLHNRRISAQTVRNLLREAHLHVRRPHQGLNTTAFPICN</sequence>
<comment type="caution">
    <text evidence="1">The sequence shown here is derived from an EMBL/GenBank/DDBJ whole genome shotgun (WGS) entry which is preliminary data.</text>
</comment>
<evidence type="ECO:0008006" key="3">
    <source>
        <dbReference type="Google" id="ProtNLM"/>
    </source>
</evidence>
<proteinExistence type="predicted"/>
<keyword evidence="2" id="KW-1185">Reference proteome</keyword>
<reference evidence="1 2" key="1">
    <citation type="submission" date="2021-06" db="EMBL/GenBank/DDBJ databases">
        <authorList>
            <person name="Palmer J.M."/>
        </authorList>
    </citation>
    <scope>NUCLEOTIDE SEQUENCE [LARGE SCALE GENOMIC DNA]</scope>
    <source>
        <strain evidence="1 2">AS_MEX2019</strain>
        <tissue evidence="1">Muscle</tissue>
    </source>
</reference>